<dbReference type="InterPro" id="IPR004042">
    <property type="entry name" value="Intein_endonuc_central"/>
</dbReference>
<dbReference type="RefSeq" id="WP_345365071.1">
    <property type="nucleotide sequence ID" value="NZ_BAABHJ010000038.1"/>
</dbReference>
<feature type="domain" description="DOD-type homing endonuclease" evidence="1">
    <location>
        <begin position="74"/>
        <end position="231"/>
    </location>
</feature>
<evidence type="ECO:0000259" key="1">
    <source>
        <dbReference type="PROSITE" id="PS50819"/>
    </source>
</evidence>
<comment type="caution">
    <text evidence="2">The sequence shown here is derived from an EMBL/GenBank/DDBJ whole genome shotgun (WGS) entry which is preliminary data.</text>
</comment>
<sequence length="260" mass="29802">MYDIATRNRALELLAQGLTVSEVSRRTRISRWAIRDWQLRADQGRSVASYRTAPCPRCATPPTIPQPADRYAYLLGLYLGDGCISPVSDPAKRIWALRIFCADSYPGLQTECADAIRAIRPDNKIRFLKLVGCTEINSHSKHWPCFFPQHGPGKKHNRTIALECWQQELVGRFTEPFVRGLIHSDGSRSTNRVRHSTEGGERWYEYPRYFFTNESADIARLFTDALDRLGIAWKRSNRNNISVARREAVARLDEFVGPKY</sequence>
<organism evidence="2 3">
    <name type="scientific">Actinoallomurus liliacearum</name>
    <dbReference type="NCBI Taxonomy" id="1080073"/>
    <lineage>
        <taxon>Bacteria</taxon>
        <taxon>Bacillati</taxon>
        <taxon>Actinomycetota</taxon>
        <taxon>Actinomycetes</taxon>
        <taxon>Streptosporangiales</taxon>
        <taxon>Thermomonosporaceae</taxon>
        <taxon>Actinoallomurus</taxon>
    </lineage>
</organism>
<name>A0ABP8TUF7_9ACTN</name>
<keyword evidence="3" id="KW-1185">Reference proteome</keyword>
<protein>
    <recommendedName>
        <fullName evidence="1">DOD-type homing endonuclease domain-containing protein</fullName>
    </recommendedName>
</protein>
<accession>A0ABP8TUF7</accession>
<evidence type="ECO:0000313" key="2">
    <source>
        <dbReference type="EMBL" id="GAA4616801.1"/>
    </source>
</evidence>
<dbReference type="PROSITE" id="PS50819">
    <property type="entry name" value="INTEIN_ENDONUCLEASE"/>
    <property type="match status" value="1"/>
</dbReference>
<dbReference type="Gene3D" id="3.10.28.10">
    <property type="entry name" value="Homing endonucleases"/>
    <property type="match status" value="1"/>
</dbReference>
<evidence type="ECO:0000313" key="3">
    <source>
        <dbReference type="Proteomes" id="UP001500212"/>
    </source>
</evidence>
<gene>
    <name evidence="2" type="ORF">GCM10023195_74780</name>
</gene>
<dbReference type="InterPro" id="IPR027434">
    <property type="entry name" value="Homing_endonucl"/>
</dbReference>
<reference evidence="3" key="1">
    <citation type="journal article" date="2019" name="Int. J. Syst. Evol. Microbiol.">
        <title>The Global Catalogue of Microorganisms (GCM) 10K type strain sequencing project: providing services to taxonomists for standard genome sequencing and annotation.</title>
        <authorList>
            <consortium name="The Broad Institute Genomics Platform"/>
            <consortium name="The Broad Institute Genome Sequencing Center for Infectious Disease"/>
            <person name="Wu L."/>
            <person name="Ma J."/>
        </authorList>
    </citation>
    <scope>NUCLEOTIDE SEQUENCE [LARGE SCALE GENOMIC DNA]</scope>
    <source>
        <strain evidence="3">JCM 17938</strain>
    </source>
</reference>
<dbReference type="Proteomes" id="UP001500212">
    <property type="component" value="Unassembled WGS sequence"/>
</dbReference>
<dbReference type="EMBL" id="BAABHJ010000038">
    <property type="protein sequence ID" value="GAA4616801.1"/>
    <property type="molecule type" value="Genomic_DNA"/>
</dbReference>
<proteinExistence type="predicted"/>